<feature type="compositionally biased region" description="Polar residues" evidence="1">
    <location>
        <begin position="21"/>
        <end position="43"/>
    </location>
</feature>
<feature type="compositionally biased region" description="Basic and acidic residues" evidence="1">
    <location>
        <begin position="365"/>
        <end position="376"/>
    </location>
</feature>
<dbReference type="PANTHER" id="PTHR34194:SF2">
    <property type="entry name" value="F14J8.16 PROTEIN"/>
    <property type="match status" value="1"/>
</dbReference>
<dbReference type="PANTHER" id="PTHR34194">
    <property type="entry name" value="F14J8.16 PROTEIN"/>
    <property type="match status" value="1"/>
</dbReference>
<comment type="caution">
    <text evidence="2">The sequence shown here is derived from an EMBL/GenBank/DDBJ whole genome shotgun (WGS) entry which is preliminary data.</text>
</comment>
<evidence type="ECO:0000313" key="3">
    <source>
        <dbReference type="Proteomes" id="UP000195402"/>
    </source>
</evidence>
<evidence type="ECO:0000313" key="2">
    <source>
        <dbReference type="EMBL" id="OUZ99535.1"/>
    </source>
</evidence>
<dbReference type="STRING" id="56857.A0A200PMU1"/>
<feature type="region of interest" description="Disordered" evidence="1">
    <location>
        <begin position="267"/>
        <end position="311"/>
    </location>
</feature>
<dbReference type="OrthoDB" id="298344at2759"/>
<protein>
    <submittedName>
        <fullName evidence="2">Uncharacterized protein</fullName>
    </submittedName>
</protein>
<reference evidence="2 3" key="1">
    <citation type="journal article" date="2017" name="Mol. Plant">
        <title>The Genome of Medicinal Plant Macleaya cordata Provides New Insights into Benzylisoquinoline Alkaloids Metabolism.</title>
        <authorList>
            <person name="Liu X."/>
            <person name="Liu Y."/>
            <person name="Huang P."/>
            <person name="Ma Y."/>
            <person name="Qing Z."/>
            <person name="Tang Q."/>
            <person name="Cao H."/>
            <person name="Cheng P."/>
            <person name="Zheng Y."/>
            <person name="Yuan Z."/>
            <person name="Zhou Y."/>
            <person name="Liu J."/>
            <person name="Tang Z."/>
            <person name="Zhuo Y."/>
            <person name="Zhang Y."/>
            <person name="Yu L."/>
            <person name="Huang J."/>
            <person name="Yang P."/>
            <person name="Peng Q."/>
            <person name="Zhang J."/>
            <person name="Jiang W."/>
            <person name="Zhang Z."/>
            <person name="Lin K."/>
            <person name="Ro D.K."/>
            <person name="Chen X."/>
            <person name="Xiong X."/>
            <person name="Shang Y."/>
            <person name="Huang S."/>
            <person name="Zeng J."/>
        </authorList>
    </citation>
    <scope>NUCLEOTIDE SEQUENCE [LARGE SCALE GENOMIC DNA]</scope>
    <source>
        <strain evidence="3">cv. BLH2017</strain>
        <tissue evidence="2">Root</tissue>
    </source>
</reference>
<feature type="region of interest" description="Disordered" evidence="1">
    <location>
        <begin position="183"/>
        <end position="230"/>
    </location>
</feature>
<dbReference type="Proteomes" id="UP000195402">
    <property type="component" value="Unassembled WGS sequence"/>
</dbReference>
<gene>
    <name evidence="2" type="ORF">BVC80_1527g6</name>
</gene>
<feature type="region of interest" description="Disordered" evidence="1">
    <location>
        <begin position="357"/>
        <end position="383"/>
    </location>
</feature>
<dbReference type="InParanoid" id="A0A200PMU1"/>
<feature type="compositionally biased region" description="Acidic residues" evidence="1">
    <location>
        <begin position="185"/>
        <end position="229"/>
    </location>
</feature>
<feature type="compositionally biased region" description="Basic and acidic residues" evidence="1">
    <location>
        <begin position="267"/>
        <end position="283"/>
    </location>
</feature>
<feature type="region of interest" description="Disordered" evidence="1">
    <location>
        <begin position="21"/>
        <end position="44"/>
    </location>
</feature>
<name>A0A200PMU1_MACCD</name>
<proteinExistence type="predicted"/>
<evidence type="ECO:0000256" key="1">
    <source>
        <dbReference type="SAM" id="MobiDB-lite"/>
    </source>
</evidence>
<sequence length="661" mass="75579">MPLVVSRYLLYGLFRSSTLTNSGSNRSKPYVQSRSNNGRSGRNQWIPGKLLAPLPILGVQTKNMRSLKREAAQLLTQSDYWYDAQSSRQSKRRRLNSNGAMKFKSCCHGTCRNSLPQTSVKRRHFHSNANIKGKSCCMGTCKNPLFKKRRLHSNGDCPKLNNSVNCKGRKFVADDEYITFLNLLTEDEDDDEDEVDNEDEDEDEEVEEDEDVDRDGDGGDDNDVDEELDPQYTTFFDNLREDGKSYILEMKREKGTSVYLKYEEEDHLEDHRKRDFTDDENFKPESLNHVCGERPPRSSSQKPGPTDDSHRFLDEFMHAMTSAADESYYMFLNHVRIKGQLLIMESDDGIVPYGEYNESPSDSEMPAREGIPHCEGPEQPCSPLNSYDSRTDEDDQGATKYEKKLWKCLKMPYNEEELDDKYTEATNRKQLERHRDLRGRSVSYATEITSRSYLDHHPVASHIFMLISNALLQPPHIQLHNPPSLSTINPIPIGDPTIVLQLLHMSLRLSQMPYCNYHVLSCTIHLLLARSIQSEVLKDPKALSSLSMEEMYVGKIAFNVGSYRLLATLDEFHQKRFEPSPRGFKPAVGTALSELESQVIRIALLQVLNHINVCKISDAVLPDLMRIPFVCLFPLRIAPIQGRRIMNMFCIQMNGLGIVSI</sequence>
<accession>A0A200PMU1</accession>
<dbReference type="EMBL" id="MVGT01004418">
    <property type="protein sequence ID" value="OUZ99535.1"/>
    <property type="molecule type" value="Genomic_DNA"/>
</dbReference>
<keyword evidence="3" id="KW-1185">Reference proteome</keyword>
<organism evidence="2 3">
    <name type="scientific">Macleaya cordata</name>
    <name type="common">Five-seeded plume-poppy</name>
    <name type="synonym">Bocconia cordata</name>
    <dbReference type="NCBI Taxonomy" id="56857"/>
    <lineage>
        <taxon>Eukaryota</taxon>
        <taxon>Viridiplantae</taxon>
        <taxon>Streptophyta</taxon>
        <taxon>Embryophyta</taxon>
        <taxon>Tracheophyta</taxon>
        <taxon>Spermatophyta</taxon>
        <taxon>Magnoliopsida</taxon>
        <taxon>Ranunculales</taxon>
        <taxon>Papaveraceae</taxon>
        <taxon>Papaveroideae</taxon>
        <taxon>Macleaya</taxon>
    </lineage>
</organism>
<dbReference type="AlphaFoldDB" id="A0A200PMU1"/>